<dbReference type="VEuPathDB" id="FungiDB:C5L36_0A10810"/>
<dbReference type="GO" id="GO:0019858">
    <property type="term" value="P:cytosine metabolic process"/>
    <property type="evidence" value="ECO:0007669"/>
    <property type="project" value="EnsemblFungi"/>
</dbReference>
<evidence type="ECO:0000256" key="10">
    <source>
        <dbReference type="ARBA" id="ARBA00023242"/>
    </source>
</evidence>
<evidence type="ECO:0000256" key="13">
    <source>
        <dbReference type="ARBA" id="ARBA00060700"/>
    </source>
</evidence>
<evidence type="ECO:0000256" key="8">
    <source>
        <dbReference type="ARBA" id="ARBA00022801"/>
    </source>
</evidence>
<protein>
    <recommendedName>
        <fullName evidence="15">Cytosine deaminase</fullName>
        <ecNumber evidence="14">3.5.4.1</ecNumber>
    </recommendedName>
    <alternativeName>
        <fullName evidence="16">Cytosine aminohydrolase</fullName>
    </alternativeName>
</protein>
<dbReference type="PANTHER" id="PTHR11079">
    <property type="entry name" value="CYTOSINE DEAMINASE FAMILY MEMBER"/>
    <property type="match status" value="1"/>
</dbReference>
<accession>A0A099P8P0</accession>
<dbReference type="AlphaFoldDB" id="A0A099P8P0"/>
<dbReference type="eggNOG" id="KOG1018">
    <property type="taxonomic scope" value="Eukaryota"/>
</dbReference>
<dbReference type="EMBL" id="JQFK01000001">
    <property type="protein sequence ID" value="KGK40609.1"/>
    <property type="molecule type" value="Genomic_DNA"/>
</dbReference>
<evidence type="ECO:0000313" key="18">
    <source>
        <dbReference type="EMBL" id="KGK40609.1"/>
    </source>
</evidence>
<dbReference type="GO" id="GO:0005737">
    <property type="term" value="C:cytoplasm"/>
    <property type="evidence" value="ECO:0007669"/>
    <property type="project" value="UniProtKB-SubCell"/>
</dbReference>
<dbReference type="Pfam" id="PF00383">
    <property type="entry name" value="dCMP_cyt_deam_1"/>
    <property type="match status" value="1"/>
</dbReference>
<evidence type="ECO:0000256" key="14">
    <source>
        <dbReference type="ARBA" id="ARBA00066550"/>
    </source>
</evidence>
<comment type="subcellular location">
    <subcellularLocation>
        <location evidence="3">Cytoplasm</location>
    </subcellularLocation>
    <subcellularLocation>
        <location evidence="2">Nucleus</location>
    </subcellularLocation>
</comment>
<dbReference type="GO" id="GO:0046872">
    <property type="term" value="F:metal ion binding"/>
    <property type="evidence" value="ECO:0007669"/>
    <property type="project" value="UniProtKB-KW"/>
</dbReference>
<comment type="function">
    <text evidence="12">Catalyzes the hydrolytic deamination of cytosine to uracil or 5-methylcytosine to thymine. Is involved in the pyrimidine salvage pathway, which allows the cell to utilize cytosine for pyrimidine nucleotide synthesis.</text>
</comment>
<keyword evidence="10" id="KW-0539">Nucleus</keyword>
<dbReference type="Gene3D" id="3.40.140.10">
    <property type="entry name" value="Cytidine Deaminase, domain 2"/>
    <property type="match status" value="1"/>
</dbReference>
<evidence type="ECO:0000259" key="17">
    <source>
        <dbReference type="PROSITE" id="PS51747"/>
    </source>
</evidence>
<feature type="domain" description="CMP/dCMP-type deaminase" evidence="17">
    <location>
        <begin position="3"/>
        <end position="122"/>
    </location>
</feature>
<dbReference type="GO" id="GO:0008655">
    <property type="term" value="P:pyrimidine-containing compound salvage"/>
    <property type="evidence" value="ECO:0007669"/>
    <property type="project" value="EnsemblFungi"/>
</dbReference>
<evidence type="ECO:0000256" key="6">
    <source>
        <dbReference type="ARBA" id="ARBA00022490"/>
    </source>
</evidence>
<dbReference type="GO" id="GO:0008835">
    <property type="term" value="F:diaminohydroxyphosphoribosylaminopyrimidine deaminase activity"/>
    <property type="evidence" value="ECO:0007669"/>
    <property type="project" value="TreeGrafter"/>
</dbReference>
<name>A0A099P8P0_PICKU</name>
<evidence type="ECO:0000256" key="5">
    <source>
        <dbReference type="ARBA" id="ARBA00011738"/>
    </source>
</evidence>
<dbReference type="PROSITE" id="PS51747">
    <property type="entry name" value="CYT_DCMP_DEAMINASES_2"/>
    <property type="match status" value="1"/>
</dbReference>
<dbReference type="GO" id="GO:0046087">
    <property type="term" value="P:cytidine metabolic process"/>
    <property type="evidence" value="ECO:0007669"/>
    <property type="project" value="EnsemblFungi"/>
</dbReference>
<comment type="caution">
    <text evidence="18">The sequence shown here is derived from an EMBL/GenBank/DDBJ whole genome shotgun (WGS) entry which is preliminary data.</text>
</comment>
<dbReference type="FunFam" id="3.40.140.10:FF:000016">
    <property type="entry name" value="Cytosine deaminase"/>
    <property type="match status" value="1"/>
</dbReference>
<evidence type="ECO:0000256" key="4">
    <source>
        <dbReference type="ARBA" id="ARBA00006576"/>
    </source>
</evidence>
<dbReference type="InterPro" id="IPR016193">
    <property type="entry name" value="Cytidine_deaminase-like"/>
</dbReference>
<dbReference type="SUPFAM" id="SSF53927">
    <property type="entry name" value="Cytidine deaminase-like"/>
    <property type="match status" value="1"/>
</dbReference>
<sequence length="150" mass="16711">MPFDDEKGMQIAYEEALAGYNEGGIPIGACLIHEDGRVIGRGHNMRVQRGSMTLHAEISCFENCGRLPASITSKCTLYSTLSPCTMCTGSALLFKIPRVVFGENQTFVGGEDWLAKHKVEVINVQDQRCKDIMAKFMKEHPEIWNEDIGE</sequence>
<dbReference type="HOGENOM" id="CLU_025810_7_2_1"/>
<keyword evidence="9" id="KW-0862">Zinc</keyword>
<evidence type="ECO:0000256" key="9">
    <source>
        <dbReference type="ARBA" id="ARBA00022833"/>
    </source>
</evidence>
<keyword evidence="7" id="KW-0479">Metal-binding</keyword>
<reference evidence="19" key="1">
    <citation type="journal article" date="2014" name="Microb. Cell Fact.">
        <title>Exploiting Issatchenkia orientalis SD108 for succinic acid production.</title>
        <authorList>
            <person name="Xiao H."/>
            <person name="Shao Z."/>
            <person name="Jiang Y."/>
            <person name="Dole S."/>
            <person name="Zhao H."/>
        </authorList>
    </citation>
    <scope>NUCLEOTIDE SEQUENCE [LARGE SCALE GENOMIC DNA]</scope>
    <source>
        <strain evidence="19">SD108</strain>
    </source>
</reference>
<gene>
    <name evidence="18" type="ORF">JL09_g66</name>
</gene>
<keyword evidence="8" id="KW-0378">Hydrolase</keyword>
<dbReference type="PANTHER" id="PTHR11079:SF190">
    <property type="entry name" value="CYTOSINE DEAMINASE"/>
    <property type="match status" value="1"/>
</dbReference>
<evidence type="ECO:0000256" key="1">
    <source>
        <dbReference type="ARBA" id="ARBA00001947"/>
    </source>
</evidence>
<evidence type="ECO:0000256" key="16">
    <source>
        <dbReference type="ARBA" id="ARBA00084039"/>
    </source>
</evidence>
<comment type="catalytic activity">
    <reaction evidence="11">
        <text>cytosine + H2O + H(+) = uracil + NH4(+)</text>
        <dbReference type="Rhea" id="RHEA:20605"/>
        <dbReference type="ChEBI" id="CHEBI:15377"/>
        <dbReference type="ChEBI" id="CHEBI:15378"/>
        <dbReference type="ChEBI" id="CHEBI:16040"/>
        <dbReference type="ChEBI" id="CHEBI:17568"/>
        <dbReference type="ChEBI" id="CHEBI:28938"/>
        <dbReference type="EC" id="3.5.4.1"/>
    </reaction>
</comment>
<evidence type="ECO:0000256" key="11">
    <source>
        <dbReference type="ARBA" id="ARBA00050113"/>
    </source>
</evidence>
<evidence type="ECO:0000313" key="19">
    <source>
        <dbReference type="Proteomes" id="UP000029867"/>
    </source>
</evidence>
<evidence type="ECO:0000256" key="7">
    <source>
        <dbReference type="ARBA" id="ARBA00022723"/>
    </source>
</evidence>
<dbReference type="GO" id="GO:0005634">
    <property type="term" value="C:nucleus"/>
    <property type="evidence" value="ECO:0007669"/>
    <property type="project" value="UniProtKB-SubCell"/>
</dbReference>
<organism evidence="18 19">
    <name type="scientific">Pichia kudriavzevii</name>
    <name type="common">Yeast</name>
    <name type="synonym">Issatchenkia orientalis</name>
    <dbReference type="NCBI Taxonomy" id="4909"/>
    <lineage>
        <taxon>Eukaryota</taxon>
        <taxon>Fungi</taxon>
        <taxon>Dikarya</taxon>
        <taxon>Ascomycota</taxon>
        <taxon>Saccharomycotina</taxon>
        <taxon>Pichiomycetes</taxon>
        <taxon>Pichiales</taxon>
        <taxon>Pichiaceae</taxon>
        <taxon>Pichia</taxon>
    </lineage>
</organism>
<comment type="pathway">
    <text evidence="13">Pyrimidine metabolism; UMP biosynthesis via salvage pathway; uracil from cytosine: step 1/1.</text>
</comment>
<dbReference type="Proteomes" id="UP000029867">
    <property type="component" value="Unassembled WGS sequence"/>
</dbReference>
<keyword evidence="6" id="KW-0963">Cytoplasm</keyword>
<comment type="similarity">
    <text evidence="4">Belongs to the cytidine and deoxycytidylate deaminase family.</text>
</comment>
<evidence type="ECO:0000256" key="3">
    <source>
        <dbReference type="ARBA" id="ARBA00004496"/>
    </source>
</evidence>
<dbReference type="InterPro" id="IPR002125">
    <property type="entry name" value="CMP_dCMP_dom"/>
</dbReference>
<dbReference type="CDD" id="cd01285">
    <property type="entry name" value="nucleoside_deaminase"/>
    <property type="match status" value="1"/>
</dbReference>
<evidence type="ECO:0000256" key="2">
    <source>
        <dbReference type="ARBA" id="ARBA00004123"/>
    </source>
</evidence>
<comment type="subunit">
    <text evidence="5">Homodimer.</text>
</comment>
<evidence type="ECO:0000256" key="15">
    <source>
        <dbReference type="ARBA" id="ARBA00074321"/>
    </source>
</evidence>
<comment type="cofactor">
    <cofactor evidence="1">
        <name>Zn(2+)</name>
        <dbReference type="ChEBI" id="CHEBI:29105"/>
    </cofactor>
</comment>
<evidence type="ECO:0000256" key="12">
    <source>
        <dbReference type="ARBA" id="ARBA00056232"/>
    </source>
</evidence>
<dbReference type="EC" id="3.5.4.1" evidence="14"/>
<dbReference type="GO" id="GO:0004131">
    <property type="term" value="F:cytosine deaminase activity"/>
    <property type="evidence" value="ECO:0007669"/>
    <property type="project" value="UniProtKB-EC"/>
</dbReference>
<proteinExistence type="inferred from homology"/>